<dbReference type="AlphaFoldDB" id="A0A8J3ECC7"/>
<comment type="similarity">
    <text evidence="1">Belongs to the FAH family.</text>
</comment>
<dbReference type="Pfam" id="PF01557">
    <property type="entry name" value="FAA_hydrolase"/>
    <property type="match status" value="1"/>
</dbReference>
<dbReference type="GO" id="GO:0046872">
    <property type="term" value="F:metal ion binding"/>
    <property type="evidence" value="ECO:0007669"/>
    <property type="project" value="UniProtKB-KW"/>
</dbReference>
<evidence type="ECO:0000256" key="1">
    <source>
        <dbReference type="ARBA" id="ARBA00010211"/>
    </source>
</evidence>
<protein>
    <submittedName>
        <fullName evidence="4">Hydrolase</fullName>
    </submittedName>
</protein>
<keyword evidence="5" id="KW-1185">Reference proteome</keyword>
<evidence type="ECO:0000259" key="3">
    <source>
        <dbReference type="Pfam" id="PF01557"/>
    </source>
</evidence>
<evidence type="ECO:0000313" key="5">
    <source>
        <dbReference type="Proteomes" id="UP000597507"/>
    </source>
</evidence>
<keyword evidence="4" id="KW-0378">Hydrolase</keyword>
<dbReference type="EMBL" id="BMKS01000002">
    <property type="protein sequence ID" value="GGG21006.1"/>
    <property type="molecule type" value="Genomic_DNA"/>
</dbReference>
<evidence type="ECO:0000313" key="4">
    <source>
        <dbReference type="EMBL" id="GGG21006.1"/>
    </source>
</evidence>
<dbReference type="RefSeq" id="WP_188898438.1">
    <property type="nucleotide sequence ID" value="NZ_BMKS01000002.1"/>
</dbReference>
<dbReference type="Proteomes" id="UP000597507">
    <property type="component" value="Unassembled WGS sequence"/>
</dbReference>
<dbReference type="InterPro" id="IPR051121">
    <property type="entry name" value="FAH"/>
</dbReference>
<dbReference type="Gene3D" id="3.90.850.10">
    <property type="entry name" value="Fumarylacetoacetase-like, C-terminal domain"/>
    <property type="match status" value="1"/>
</dbReference>
<dbReference type="InterPro" id="IPR011234">
    <property type="entry name" value="Fumarylacetoacetase-like_C"/>
</dbReference>
<accession>A0A8J3ECC7</accession>
<name>A0A8J3ECC7_9PROT</name>
<sequence>MAAAALKLITFADRKGARVGALIGEDKVLDLAAAWAGGVHASCAQDMLALIEAGPPALAAAKALLVDAPAAFLLDRAAVTLKAPIPRPRRNVFCVGRNYMEHVAEGDRTRGITQSELPKYPQFFTKAPECVIGPEETVPAHAEATKWLDYEVELAVVIGREGSDIPKERALEHVFGYTIGNDVTGRDLQRRHGQWFKGKSLDRSCPLGPCIVAAADLDASDLGIRLWINGEKRQDSRTSKMIFDVKEIIHQLSAGFTLRPGDVILTGTPEGVGYAMQPPQTLKPGDVMELEIEGIGRLRNSIAGAAA</sequence>
<keyword evidence="2" id="KW-0479">Metal-binding</keyword>
<comment type="caution">
    <text evidence="4">The sequence shown here is derived from an EMBL/GenBank/DDBJ whole genome shotgun (WGS) entry which is preliminary data.</text>
</comment>
<evidence type="ECO:0000256" key="2">
    <source>
        <dbReference type="ARBA" id="ARBA00022723"/>
    </source>
</evidence>
<dbReference type="PANTHER" id="PTHR42796:SF4">
    <property type="entry name" value="FUMARYLACETOACETATE HYDROLASE DOMAIN-CONTAINING PROTEIN 2A"/>
    <property type="match status" value="1"/>
</dbReference>
<dbReference type="GO" id="GO:0016787">
    <property type="term" value="F:hydrolase activity"/>
    <property type="evidence" value="ECO:0007669"/>
    <property type="project" value="UniProtKB-KW"/>
</dbReference>
<reference evidence="4 5" key="1">
    <citation type="journal article" date="2014" name="Int. J. Syst. Evol. Microbiol.">
        <title>Complete genome sequence of Corynebacterium casei LMG S-19264T (=DSM 44701T), isolated from a smear-ripened cheese.</title>
        <authorList>
            <consortium name="US DOE Joint Genome Institute (JGI-PGF)"/>
            <person name="Walter F."/>
            <person name="Albersmeier A."/>
            <person name="Kalinowski J."/>
            <person name="Ruckert C."/>
        </authorList>
    </citation>
    <scope>NUCLEOTIDE SEQUENCE [LARGE SCALE GENOMIC DNA]</scope>
    <source>
        <strain evidence="4 5">CGMCC 1.16330</strain>
    </source>
</reference>
<feature type="domain" description="Fumarylacetoacetase-like C-terminal" evidence="3">
    <location>
        <begin position="92"/>
        <end position="302"/>
    </location>
</feature>
<dbReference type="FunFam" id="3.90.850.10:FF:000002">
    <property type="entry name" value="2-hydroxyhepta-2,4-diene-1,7-dioate isomerase"/>
    <property type="match status" value="1"/>
</dbReference>
<proteinExistence type="inferred from homology"/>
<dbReference type="GO" id="GO:0016853">
    <property type="term" value="F:isomerase activity"/>
    <property type="evidence" value="ECO:0007669"/>
    <property type="project" value="UniProtKB-ARBA"/>
</dbReference>
<dbReference type="GO" id="GO:0019752">
    <property type="term" value="P:carboxylic acid metabolic process"/>
    <property type="evidence" value="ECO:0007669"/>
    <property type="project" value="UniProtKB-ARBA"/>
</dbReference>
<dbReference type="PANTHER" id="PTHR42796">
    <property type="entry name" value="FUMARYLACETOACETATE HYDROLASE DOMAIN-CONTAINING PROTEIN 2A-RELATED"/>
    <property type="match status" value="1"/>
</dbReference>
<dbReference type="SUPFAM" id="SSF56529">
    <property type="entry name" value="FAH"/>
    <property type="match status" value="1"/>
</dbReference>
<gene>
    <name evidence="4" type="ORF">GCM10010964_06520</name>
</gene>
<dbReference type="InterPro" id="IPR036663">
    <property type="entry name" value="Fumarylacetoacetase_C_sf"/>
</dbReference>
<organism evidence="4 5">
    <name type="scientific">Caldovatus sediminis</name>
    <dbReference type="NCBI Taxonomy" id="2041189"/>
    <lineage>
        <taxon>Bacteria</taxon>
        <taxon>Pseudomonadati</taxon>
        <taxon>Pseudomonadota</taxon>
        <taxon>Alphaproteobacteria</taxon>
        <taxon>Acetobacterales</taxon>
        <taxon>Roseomonadaceae</taxon>
        <taxon>Caldovatus</taxon>
    </lineage>
</organism>